<dbReference type="InterPro" id="IPR014756">
    <property type="entry name" value="Ig_E-set"/>
</dbReference>
<dbReference type="InterPro" id="IPR013548">
    <property type="entry name" value="Plexin_cytoplasmic_RasGAP_dom"/>
</dbReference>
<dbReference type="InterPro" id="IPR031148">
    <property type="entry name" value="Plexin"/>
</dbReference>
<dbReference type="SMART" id="SM00429">
    <property type="entry name" value="IPT"/>
    <property type="match status" value="1"/>
</dbReference>
<comment type="caution">
    <text evidence="15">The sequence shown here is derived from an EMBL/GenBank/DDBJ whole genome shotgun (WGS) entry which is preliminary data.</text>
</comment>
<keyword evidence="8 12" id="KW-0472">Membrane</keyword>
<accession>A0ABP0GHG9</accession>
<dbReference type="InterPro" id="IPR046800">
    <property type="entry name" value="Plexin_RBD"/>
</dbReference>
<feature type="transmembrane region" description="Helical" evidence="12">
    <location>
        <begin position="1395"/>
        <end position="1415"/>
    </location>
</feature>
<dbReference type="SMART" id="SM00423">
    <property type="entry name" value="PSI"/>
    <property type="match status" value="3"/>
</dbReference>
<protein>
    <recommendedName>
        <fullName evidence="14">Sema domain-containing protein</fullName>
    </recommendedName>
</protein>
<keyword evidence="9" id="KW-1015">Disulfide bond</keyword>
<dbReference type="InterPro" id="IPR001627">
    <property type="entry name" value="Semap_dom"/>
</dbReference>
<evidence type="ECO:0000256" key="2">
    <source>
        <dbReference type="ARBA" id="ARBA00010297"/>
    </source>
</evidence>
<sequence length="1920" mass="214164">MHQGLLIAFLSFVVCVRSSGIPTRNYDATFSTSNPSLELQDKQFCGSPAHRNFTFQTVARKDSSLYIGATNRILKLSASDLLLQFNFTSGPAEDDEICPTPPFCNAESCGKTTCTNNYNKFVLPYRDRLVACGTLYATCDVLTLSNLSEYRPGDRTLKCSHPRHSVISTRSRIVNLAAAIYLNGSSNEFDLMYLGNSRVQDLGENMLRATAFYGPTFGAPNFTNAYSVNFEATDDDHYLLAWTTDTYGFFTRTYINAGQRHTRISRLCHESIYQNSREFLINSAINIIEPYASLSYAETEVFCTYNGRNYTNATYASYAHGTLYILFQDEQSWVICSITQMAINDHINSRRRACLTSNQIYDVEYIGKALSCENHLLFTESWATCHIDYNLIRVFAPMRILSSPTMTVEMVWPAPRSTDEMPVSFAVGVEGDLSAAFLVTESGNLFKVRLGNVPNEPISEQILLGRGEVFLNIVMDEERENIFVLSSNQLYKAGVARCEEQYTTCGSCLSSRDPYCGWCVLQTRCTRKASCENAVNASYWIGPNSTSQQCPTVVALSPDIIAIGSEGTIEVSFSGTPLPGNLPYTCQFEADGKQQTFRSTNLENFDTSPRCFISAISNDVIRPNNDHANVTLSIVYNSKSITSGSLQVFNCSRSAEIYSTAMCTSCVTANWGCTWCVTSGGCTKGPCASRIETEEMCPRVDGIVGARDPIPVGVEHDFTLTTSNLNQLNATKRYECQFHFCNKVVTALGVTNENSNTISCLIPAEQLSCDLQSTKLQTLLRFSNYIIDILSDSNTTVEVFNCSGAAHGCGTCVALRSTFPGCAWCDDSSACGYSCPISRIEDCGAASINSVFPQSGPLEGGTDIIISGSNLASDINDITSVTVGNVNCAINNTLYIPSVRIVCTTGTAESSAASGKISVRTTYATEDIVSEADFLYKVVNAYSYSPKLVINQTTVTVTGSNLDAGSDAVIFIKDMEDTAVLCEKRTKTAMICKLPSAPNAGKFELVIKIDGYQKSFVDEERVEYVSPPQLRPREPGDINAFSSGGGQLNILFVSLRGVQKANIQINNFEGDCTVNEETPSVLCKLPSQRMLTGSRKKRQSSSARPSDSFNIFLLMNDVYRLSVGTLHYVADPSLVPIENLPCIGSAAENQSSQLATIRVEGSNFDVTNAASSDFVVTIYPSGSVGSNETLDCAVTHIEKNVIFCETPSRKLNQYVQRSLDIKVKVFDFEEVIPDIMYCSELTSIGPSNTTIGIVVGVIVGLCLIVGLIVYCHNRRNNKKIKYEQEMILKKLDDLENKTREAGRNAYFELQVGYMENLSENVSHRITYLPPSKYFMQTFFNLQVGHPVLNKNSSHDESAQALDDWINIMKNEQFVMCFIRSLEEQRKFTVKEKGNVASLLTICFFSDLPYFTKIMFDLLSELICRNIQKNPKLLLRRSESVVEKMLSHWLSITLYDECITEYAGKPIFLLTKAVHYLVNSAPCDVIANKAFNSLNEMTLLGSEISYEPMILLAAVEEKETSSQTELVDVQVVNMDSITQAKTKIVEAVYKDRPYSECPKPDDLEFHLHSGSEAKEGIVLSDIDSVCHTEGNFTRLNTLKHYNVPDKAVVVLRPPSPKSPNCDYGGFEMFLDRNYSFNVNTLEDTRFSNESNKPLLERTKSRQIYHLIHPREDETKNGFSDVEEGGKRANAVLEELINRPFQEIFLTRMVRSKTALQEYVDAVFKAILSPNPVPKSVTYFFQFLDREATRYKIHEPEVIHIWKTNSLLLRYWVNVLKNPEFLFDINKTAIVDTCLNVITQAFMDACATTSRKLAHDSPSNKLLYAKESERYKRMVKEFFEEVSKAPWVSDDDINVMLKKQSSRYADKFNQHVAAKELFGYLATYREQILENLRSDGEEILAQEVEKLTEKMQGHNGIETSPV</sequence>
<feature type="domain" description="Sema" evidence="14">
    <location>
        <begin position="27"/>
        <end position="495"/>
    </location>
</feature>
<dbReference type="SUPFAM" id="SSF48350">
    <property type="entry name" value="GTPase activation domain, GAP"/>
    <property type="match status" value="1"/>
</dbReference>
<feature type="chain" id="PRO_5046183616" description="Sema domain-containing protein" evidence="13">
    <location>
        <begin position="19"/>
        <end position="1920"/>
    </location>
</feature>
<dbReference type="EMBL" id="CAWYQH010000119">
    <property type="protein sequence ID" value="CAK8691030.1"/>
    <property type="molecule type" value="Genomic_DNA"/>
</dbReference>
<evidence type="ECO:0000256" key="3">
    <source>
        <dbReference type="ARBA" id="ARBA00022475"/>
    </source>
</evidence>
<evidence type="ECO:0000256" key="11">
    <source>
        <dbReference type="PROSITE-ProRule" id="PRU00352"/>
    </source>
</evidence>
<dbReference type="SUPFAM" id="SSF101912">
    <property type="entry name" value="Sema domain"/>
    <property type="match status" value="1"/>
</dbReference>
<feature type="signal peptide" evidence="13">
    <location>
        <begin position="1"/>
        <end position="18"/>
    </location>
</feature>
<dbReference type="SUPFAM" id="SSF103575">
    <property type="entry name" value="Plexin repeat"/>
    <property type="match status" value="1"/>
</dbReference>
<gene>
    <name evidence="15" type="ORF">CVLEPA_LOCUS23580</name>
</gene>
<evidence type="ECO:0000256" key="5">
    <source>
        <dbReference type="ARBA" id="ARBA00022729"/>
    </source>
</evidence>
<evidence type="ECO:0000256" key="7">
    <source>
        <dbReference type="ARBA" id="ARBA00022989"/>
    </source>
</evidence>
<dbReference type="SUPFAM" id="SSF81296">
    <property type="entry name" value="E set domains"/>
    <property type="match status" value="2"/>
</dbReference>
<evidence type="ECO:0000313" key="15">
    <source>
        <dbReference type="EMBL" id="CAK8691030.1"/>
    </source>
</evidence>
<dbReference type="Pfam" id="PF01833">
    <property type="entry name" value="TIG"/>
    <property type="match status" value="2"/>
</dbReference>
<comment type="subcellular location">
    <subcellularLocation>
        <location evidence="1">Cell membrane</location>
        <topology evidence="1">Single-pass membrane protein</topology>
    </subcellularLocation>
</comment>
<dbReference type="InterPro" id="IPR016201">
    <property type="entry name" value="PSI"/>
</dbReference>
<proteinExistence type="inferred from homology"/>
<keyword evidence="3" id="KW-1003">Cell membrane</keyword>
<dbReference type="SMART" id="SM00630">
    <property type="entry name" value="Sema"/>
    <property type="match status" value="1"/>
</dbReference>
<dbReference type="PANTHER" id="PTHR22625:SF70">
    <property type="entry name" value="PLEXIN A, ISOFORM A"/>
    <property type="match status" value="1"/>
</dbReference>
<comment type="similarity">
    <text evidence="2">Belongs to the plexin family.</text>
</comment>
<keyword evidence="7 12" id="KW-1133">Transmembrane helix</keyword>
<dbReference type="Gene3D" id="2.60.40.10">
    <property type="entry name" value="Immunoglobulins"/>
    <property type="match status" value="4"/>
</dbReference>
<reference evidence="15 16" key="1">
    <citation type="submission" date="2024-02" db="EMBL/GenBank/DDBJ databases">
        <authorList>
            <person name="Daric V."/>
            <person name="Darras S."/>
        </authorList>
    </citation>
    <scope>NUCLEOTIDE SEQUENCE [LARGE SCALE GENOMIC DNA]</scope>
</reference>
<dbReference type="InterPro" id="IPR008936">
    <property type="entry name" value="Rho_GTPase_activation_prot"/>
</dbReference>
<dbReference type="InterPro" id="IPR002909">
    <property type="entry name" value="IPT_dom"/>
</dbReference>
<dbReference type="Proteomes" id="UP001642483">
    <property type="component" value="Unassembled WGS sequence"/>
</dbReference>
<evidence type="ECO:0000256" key="1">
    <source>
        <dbReference type="ARBA" id="ARBA00004162"/>
    </source>
</evidence>
<keyword evidence="16" id="KW-1185">Reference proteome</keyword>
<keyword evidence="10" id="KW-0325">Glycoprotein</keyword>
<dbReference type="InterPro" id="IPR015943">
    <property type="entry name" value="WD40/YVTN_repeat-like_dom_sf"/>
</dbReference>
<keyword evidence="4 12" id="KW-0812">Transmembrane</keyword>
<dbReference type="InterPro" id="IPR036352">
    <property type="entry name" value="Semap_dom_sf"/>
</dbReference>
<keyword evidence="6" id="KW-0677">Repeat</keyword>
<dbReference type="Gene3D" id="2.130.10.10">
    <property type="entry name" value="YVTN repeat-like/Quinoprotein amine dehydrogenase"/>
    <property type="match status" value="1"/>
</dbReference>
<evidence type="ECO:0000256" key="13">
    <source>
        <dbReference type="SAM" id="SignalP"/>
    </source>
</evidence>
<dbReference type="InterPro" id="IPR013783">
    <property type="entry name" value="Ig-like_fold"/>
</dbReference>
<evidence type="ECO:0000256" key="9">
    <source>
        <dbReference type="ARBA" id="ARBA00023157"/>
    </source>
</evidence>
<organism evidence="15 16">
    <name type="scientific">Clavelina lepadiformis</name>
    <name type="common">Light-bulb sea squirt</name>
    <name type="synonym">Ascidia lepadiformis</name>
    <dbReference type="NCBI Taxonomy" id="159417"/>
    <lineage>
        <taxon>Eukaryota</taxon>
        <taxon>Metazoa</taxon>
        <taxon>Chordata</taxon>
        <taxon>Tunicata</taxon>
        <taxon>Ascidiacea</taxon>
        <taxon>Aplousobranchia</taxon>
        <taxon>Clavelinidae</taxon>
        <taxon>Clavelina</taxon>
    </lineage>
</organism>
<evidence type="ECO:0000256" key="12">
    <source>
        <dbReference type="SAM" id="Phobius"/>
    </source>
</evidence>
<dbReference type="Pfam" id="PF08337">
    <property type="entry name" value="Plexin_cytopl"/>
    <property type="match status" value="1"/>
</dbReference>
<dbReference type="InterPro" id="IPR002165">
    <property type="entry name" value="Plexin_repeat"/>
</dbReference>
<evidence type="ECO:0000256" key="8">
    <source>
        <dbReference type="ARBA" id="ARBA00023136"/>
    </source>
</evidence>
<dbReference type="PROSITE" id="PS51004">
    <property type="entry name" value="SEMA"/>
    <property type="match status" value="1"/>
</dbReference>
<keyword evidence="5 13" id="KW-0732">Signal</keyword>
<evidence type="ECO:0000313" key="16">
    <source>
        <dbReference type="Proteomes" id="UP001642483"/>
    </source>
</evidence>
<evidence type="ECO:0000259" key="14">
    <source>
        <dbReference type="PROSITE" id="PS51004"/>
    </source>
</evidence>
<dbReference type="Pfam" id="PF20170">
    <property type="entry name" value="Plexin_RBD"/>
    <property type="match status" value="1"/>
</dbReference>
<dbReference type="Gene3D" id="3.10.20.90">
    <property type="entry name" value="Phosphatidylinositol 3-kinase Catalytic Subunit, Chain A, domain 1"/>
    <property type="match status" value="1"/>
</dbReference>
<evidence type="ECO:0000256" key="6">
    <source>
        <dbReference type="ARBA" id="ARBA00022737"/>
    </source>
</evidence>
<dbReference type="Gene3D" id="1.10.506.10">
    <property type="entry name" value="GTPase Activation - p120gap, domain 1"/>
    <property type="match status" value="1"/>
</dbReference>
<dbReference type="Pfam" id="PF01437">
    <property type="entry name" value="PSI"/>
    <property type="match status" value="1"/>
</dbReference>
<comment type="caution">
    <text evidence="11">Lacks conserved residue(s) required for the propagation of feature annotation.</text>
</comment>
<evidence type="ECO:0000256" key="4">
    <source>
        <dbReference type="ARBA" id="ARBA00022692"/>
    </source>
</evidence>
<evidence type="ECO:0000256" key="10">
    <source>
        <dbReference type="ARBA" id="ARBA00023180"/>
    </source>
</evidence>
<dbReference type="PANTHER" id="PTHR22625">
    <property type="entry name" value="PLEXIN"/>
    <property type="match status" value="1"/>
</dbReference>
<feature type="transmembrane region" description="Helical" evidence="12">
    <location>
        <begin position="1251"/>
        <end position="1271"/>
    </location>
</feature>
<name>A0ABP0GHG9_CLALP</name>